<feature type="domain" description="SnoaL-like" evidence="1">
    <location>
        <begin position="159"/>
        <end position="271"/>
    </location>
</feature>
<dbReference type="AlphaFoldDB" id="A0A0B7KAD2"/>
<dbReference type="SUPFAM" id="SSF54427">
    <property type="entry name" value="NTF2-like"/>
    <property type="match status" value="2"/>
</dbReference>
<sequence>MAISTDLRIGTKSIRTKADFEDYVRQFNRDNKAEYTAFYAKDAVFRFSGFPDRNLDEFMAWADQIHAGMRETLNVERIVFSPDVVVAELHTQFRGINGYETDNLAGRWGPVWEGNGPLVKMFVWYYLDKDGHIRLLTEDAYVMKEASRDVIRSRDDMNKYLDAFNANDFDVFPRYYTQDVVISLDSKQTLEGKDEVVSFFRNARDNILEEVDIQSIAISPNAVAIKSNIKFTALANIEDILQFGSGVRKGGGYEAQFLIYYELNPEGKIHRITAAHSAPVKIFNPWKQS</sequence>
<reference evidence="2" key="1">
    <citation type="submission" date="2015-01" db="EMBL/GenBank/DDBJ databases">
        <authorList>
            <person name="Durling Mikael"/>
        </authorList>
    </citation>
    <scope>NUCLEOTIDE SEQUENCE</scope>
</reference>
<gene>
    <name evidence="2" type="ORF">BN869_000008535_1</name>
</gene>
<name>A0A0B7KAD2_BIOOC</name>
<organism evidence="2">
    <name type="scientific">Bionectria ochroleuca</name>
    <name type="common">Gliocladium roseum</name>
    <dbReference type="NCBI Taxonomy" id="29856"/>
    <lineage>
        <taxon>Eukaryota</taxon>
        <taxon>Fungi</taxon>
        <taxon>Dikarya</taxon>
        <taxon>Ascomycota</taxon>
        <taxon>Pezizomycotina</taxon>
        <taxon>Sordariomycetes</taxon>
        <taxon>Hypocreomycetidae</taxon>
        <taxon>Hypocreales</taxon>
        <taxon>Bionectriaceae</taxon>
        <taxon>Clonostachys</taxon>
    </lineage>
</organism>
<evidence type="ECO:0000313" key="2">
    <source>
        <dbReference type="EMBL" id="CEO52477.1"/>
    </source>
</evidence>
<evidence type="ECO:0000259" key="1">
    <source>
        <dbReference type="Pfam" id="PF12680"/>
    </source>
</evidence>
<dbReference type="EMBL" id="CDPU01000029">
    <property type="protein sequence ID" value="CEO52477.1"/>
    <property type="molecule type" value="Genomic_DNA"/>
</dbReference>
<dbReference type="Pfam" id="PF12680">
    <property type="entry name" value="SnoaL_2"/>
    <property type="match status" value="2"/>
</dbReference>
<protein>
    <recommendedName>
        <fullName evidence="1">SnoaL-like domain-containing protein</fullName>
    </recommendedName>
</protein>
<feature type="domain" description="SnoaL-like" evidence="1">
    <location>
        <begin position="21"/>
        <end position="133"/>
    </location>
</feature>
<accession>A0A0B7KAD2</accession>
<dbReference type="InterPro" id="IPR032710">
    <property type="entry name" value="NTF2-like_dom_sf"/>
</dbReference>
<dbReference type="InterPro" id="IPR037401">
    <property type="entry name" value="SnoaL-like"/>
</dbReference>
<proteinExistence type="predicted"/>
<dbReference type="Gene3D" id="3.10.450.50">
    <property type="match status" value="2"/>
</dbReference>